<keyword evidence="4" id="KW-0472">Membrane</keyword>
<evidence type="ECO:0000256" key="1">
    <source>
        <dbReference type="ARBA" id="ARBA00022692"/>
    </source>
</evidence>
<evidence type="ECO:0000256" key="5">
    <source>
        <dbReference type="SAM" id="SignalP"/>
    </source>
</evidence>
<dbReference type="GO" id="GO:0005509">
    <property type="term" value="F:calcium ion binding"/>
    <property type="evidence" value="ECO:0007669"/>
    <property type="project" value="UniProtKB-UniRule"/>
</dbReference>
<evidence type="ECO:0000313" key="8">
    <source>
        <dbReference type="Proteomes" id="UP001634394"/>
    </source>
</evidence>
<protein>
    <recommendedName>
        <fullName evidence="6">Cadherin domain-containing protein</fullName>
    </recommendedName>
</protein>
<dbReference type="InterPro" id="IPR015919">
    <property type="entry name" value="Cadherin-like_sf"/>
</dbReference>
<dbReference type="PRINTS" id="PR00205">
    <property type="entry name" value="CADHERIN"/>
</dbReference>
<keyword evidence="2 4" id="KW-1133">Transmembrane helix</keyword>
<dbReference type="Gene3D" id="2.60.40.60">
    <property type="entry name" value="Cadherins"/>
    <property type="match status" value="2"/>
</dbReference>
<dbReference type="InterPro" id="IPR002126">
    <property type="entry name" value="Cadherin-like_dom"/>
</dbReference>
<dbReference type="SUPFAM" id="SSF49313">
    <property type="entry name" value="Cadherin-like"/>
    <property type="match status" value="2"/>
</dbReference>
<keyword evidence="1 4" id="KW-0812">Transmembrane</keyword>
<organism evidence="7 8">
    <name type="scientific">Sinanodonta woodiana</name>
    <name type="common">Chinese pond mussel</name>
    <name type="synonym">Anodonta woodiana</name>
    <dbReference type="NCBI Taxonomy" id="1069815"/>
    <lineage>
        <taxon>Eukaryota</taxon>
        <taxon>Metazoa</taxon>
        <taxon>Spiralia</taxon>
        <taxon>Lophotrochozoa</taxon>
        <taxon>Mollusca</taxon>
        <taxon>Bivalvia</taxon>
        <taxon>Autobranchia</taxon>
        <taxon>Heteroconchia</taxon>
        <taxon>Palaeoheterodonta</taxon>
        <taxon>Unionida</taxon>
        <taxon>Unionoidea</taxon>
        <taxon>Unionidae</taxon>
        <taxon>Unioninae</taxon>
        <taxon>Sinanodonta</taxon>
    </lineage>
</organism>
<dbReference type="GO" id="GO:0007155">
    <property type="term" value="P:cell adhesion"/>
    <property type="evidence" value="ECO:0007669"/>
    <property type="project" value="UniProtKB-KW"/>
</dbReference>
<dbReference type="CDD" id="cd11304">
    <property type="entry name" value="Cadherin_repeat"/>
    <property type="match status" value="2"/>
</dbReference>
<evidence type="ECO:0000259" key="6">
    <source>
        <dbReference type="PROSITE" id="PS50268"/>
    </source>
</evidence>
<dbReference type="PROSITE" id="PS50268">
    <property type="entry name" value="CADHERIN_2"/>
    <property type="match status" value="1"/>
</dbReference>
<evidence type="ECO:0000256" key="4">
    <source>
        <dbReference type="SAM" id="Phobius"/>
    </source>
</evidence>
<keyword evidence="5" id="KW-0732">Signal</keyword>
<feature type="transmembrane region" description="Helical" evidence="4">
    <location>
        <begin position="498"/>
        <end position="519"/>
    </location>
</feature>
<keyword evidence="3" id="KW-0106">Calcium</keyword>
<gene>
    <name evidence="7" type="ORF">ACJMK2_004110</name>
</gene>
<name>A0ABD3Y2U6_SINWO</name>
<evidence type="ECO:0000313" key="7">
    <source>
        <dbReference type="EMBL" id="KAL3891865.1"/>
    </source>
</evidence>
<dbReference type="PANTHER" id="PTHR24026">
    <property type="entry name" value="FAT ATYPICAL CADHERIN-RELATED"/>
    <property type="match status" value="1"/>
</dbReference>
<dbReference type="AlphaFoldDB" id="A0ABD3Y2U6"/>
<dbReference type="PANTHER" id="PTHR24026:SF126">
    <property type="entry name" value="PROTOCADHERIN FAT 4"/>
    <property type="match status" value="1"/>
</dbReference>
<feature type="chain" id="PRO_5044891045" description="Cadherin domain-containing protein" evidence="5">
    <location>
        <begin position="25"/>
        <end position="533"/>
    </location>
</feature>
<reference evidence="7 8" key="1">
    <citation type="submission" date="2024-11" db="EMBL/GenBank/DDBJ databases">
        <title>Chromosome-level genome assembly of the freshwater bivalve Anodonta woodiana.</title>
        <authorList>
            <person name="Chen X."/>
        </authorList>
    </citation>
    <scope>NUCLEOTIDE SEQUENCE [LARGE SCALE GENOMIC DNA]</scope>
    <source>
        <strain evidence="7">MN2024</strain>
        <tissue evidence="7">Gills</tissue>
    </source>
</reference>
<dbReference type="GO" id="GO:0005886">
    <property type="term" value="C:plasma membrane"/>
    <property type="evidence" value="ECO:0007669"/>
    <property type="project" value="UniProtKB-SubCell"/>
</dbReference>
<evidence type="ECO:0000256" key="3">
    <source>
        <dbReference type="PROSITE-ProRule" id="PRU00043"/>
    </source>
</evidence>
<comment type="caution">
    <text evidence="7">The sequence shown here is derived from an EMBL/GenBank/DDBJ whole genome shotgun (WGS) entry which is preliminary data.</text>
</comment>
<keyword evidence="8" id="KW-1185">Reference proteome</keyword>
<proteinExistence type="predicted"/>
<dbReference type="Proteomes" id="UP001634394">
    <property type="component" value="Unassembled WGS sequence"/>
</dbReference>
<dbReference type="EMBL" id="JBJQND010000001">
    <property type="protein sequence ID" value="KAL3891865.1"/>
    <property type="molecule type" value="Genomic_DNA"/>
</dbReference>
<evidence type="ECO:0000256" key="2">
    <source>
        <dbReference type="ARBA" id="ARBA00022989"/>
    </source>
</evidence>
<feature type="signal peptide" evidence="5">
    <location>
        <begin position="1"/>
        <end position="24"/>
    </location>
</feature>
<feature type="domain" description="Cadherin" evidence="6">
    <location>
        <begin position="130"/>
        <end position="242"/>
    </location>
</feature>
<dbReference type="SMART" id="SM00112">
    <property type="entry name" value="CA"/>
    <property type="match status" value="3"/>
</dbReference>
<accession>A0ABD3Y2U6</accession>
<sequence length="533" mass="57900">MTVKLAKLWILTTLSSKVIISVQGTTDVHYNATILDNEAPGRLVFNISLVTKCSSPSVESGSIKSSVHYTYFILDENSTALVVSNPIDLEVLYVQEQTNVITVFVRCSEGTRVIIDIKVDPVNEFPTVFRQSSYDVTMEESTKPGEAVFSFTKDMFADDDVLEEITLRFGIENHLITEFNGFGKFIITPAKGTVYPTQMFDSETLTPGLFYLNITITDTMNRTTWSKLTVNVTDVDDNGPVFTTEPSCKSASCRVLNYTGILSLDDGLVYNLRPAPILAVDGDKTLNAQVTYTIIEAHPEWYEKFVTINESGLIEFCTVCENFTTNASRIVLVIQATELTDNQFSANVTVILEVQTKENKSLACCDTSPLPTDVFPNCCGTSPLPTDLLVNCCVTSPSPTENVPNCCGTPPLPTEVSPNCCGTSPPPSENVPNCCGTPPLPTDVFVNCCGTPPLPTEVSPNCCGTPPPSNDTFLNSCNCTLTTTNGSNNELAAYVLKIVFPTCAAILVIVLVLVVVLVIRKRNAGDSSYNFKG</sequence>